<evidence type="ECO:0000259" key="4">
    <source>
        <dbReference type="Pfam" id="PF08241"/>
    </source>
</evidence>
<dbReference type="InterPro" id="IPR029063">
    <property type="entry name" value="SAM-dependent_MTases_sf"/>
</dbReference>
<protein>
    <submittedName>
        <fullName evidence="5">S-adenosyl-L-methionine-dependent methyltransferase</fullName>
    </submittedName>
</protein>
<dbReference type="PANTHER" id="PTHR44942">
    <property type="entry name" value="METHYLTRANSF_11 DOMAIN-CONTAINING PROTEIN"/>
    <property type="match status" value="1"/>
</dbReference>
<proteinExistence type="inferred from homology"/>
<dbReference type="InterPro" id="IPR051052">
    <property type="entry name" value="Diverse_substrate_MTase"/>
</dbReference>
<dbReference type="Proteomes" id="UP000719766">
    <property type="component" value="Unassembled WGS sequence"/>
</dbReference>
<dbReference type="EMBL" id="JABBWE010000008">
    <property type="protein sequence ID" value="KAG1800824.1"/>
    <property type="molecule type" value="Genomic_DNA"/>
</dbReference>
<gene>
    <name evidence="5" type="ORF">HD556DRAFT_962555</name>
</gene>
<dbReference type="OrthoDB" id="66144at2759"/>
<sequence length="275" mass="30512">MTTSVHPNAQAGFATGTNALYDRVRPMYPADGLSYVFSQVPKSTIPLKIVEIGAGTGMFTRALLAHSEWSSSIGTLRAIEPSGGMRDFWTKSVQDNRCTVVNGTFDDTGVEDGWADLIIIAQAFHWCLDYGKAFTEFARILNKGGAAVFAWYLSDSEAAGWVAQVQHCVEARVNGSPRFRLDVLRQAFSTPEYTSLFHPQEEKQWAHYGLATDQTVTDRALSWSYITMLPPDEKAKVAEGIKGILERGDGKVWINKEQGTYQDPHTAHTMISRKK</sequence>
<dbReference type="CDD" id="cd02440">
    <property type="entry name" value="AdoMet_MTases"/>
    <property type="match status" value="1"/>
</dbReference>
<feature type="domain" description="Methyltransferase type 11" evidence="4">
    <location>
        <begin position="50"/>
        <end position="149"/>
    </location>
</feature>
<dbReference type="GO" id="GO:0008757">
    <property type="term" value="F:S-adenosylmethionine-dependent methyltransferase activity"/>
    <property type="evidence" value="ECO:0007669"/>
    <property type="project" value="InterPro"/>
</dbReference>
<dbReference type="InterPro" id="IPR013216">
    <property type="entry name" value="Methyltransf_11"/>
</dbReference>
<reference evidence="5" key="1">
    <citation type="journal article" date="2020" name="New Phytol.">
        <title>Comparative genomics reveals dynamic genome evolution in host specialist ectomycorrhizal fungi.</title>
        <authorList>
            <person name="Lofgren L.A."/>
            <person name="Nguyen N.H."/>
            <person name="Vilgalys R."/>
            <person name="Ruytinx J."/>
            <person name="Liao H.L."/>
            <person name="Branco S."/>
            <person name="Kuo A."/>
            <person name="LaButti K."/>
            <person name="Lipzen A."/>
            <person name="Andreopoulos W."/>
            <person name="Pangilinan J."/>
            <person name="Riley R."/>
            <person name="Hundley H."/>
            <person name="Na H."/>
            <person name="Barry K."/>
            <person name="Grigoriev I.V."/>
            <person name="Stajich J.E."/>
            <person name="Kennedy P.G."/>
        </authorList>
    </citation>
    <scope>NUCLEOTIDE SEQUENCE</scope>
    <source>
        <strain evidence="5">S12</strain>
    </source>
</reference>
<evidence type="ECO:0000256" key="2">
    <source>
        <dbReference type="ARBA" id="ARBA00022603"/>
    </source>
</evidence>
<dbReference type="AlphaFoldDB" id="A0A9P7DQX0"/>
<organism evidence="5 6">
    <name type="scientific">Suillus plorans</name>
    <dbReference type="NCBI Taxonomy" id="116603"/>
    <lineage>
        <taxon>Eukaryota</taxon>
        <taxon>Fungi</taxon>
        <taxon>Dikarya</taxon>
        <taxon>Basidiomycota</taxon>
        <taxon>Agaricomycotina</taxon>
        <taxon>Agaricomycetes</taxon>
        <taxon>Agaricomycetidae</taxon>
        <taxon>Boletales</taxon>
        <taxon>Suillineae</taxon>
        <taxon>Suillaceae</taxon>
        <taxon>Suillus</taxon>
    </lineage>
</organism>
<dbReference type="Gene3D" id="3.40.50.150">
    <property type="entry name" value="Vaccinia Virus protein VP39"/>
    <property type="match status" value="1"/>
</dbReference>
<dbReference type="GO" id="GO:0032259">
    <property type="term" value="P:methylation"/>
    <property type="evidence" value="ECO:0007669"/>
    <property type="project" value="UniProtKB-KW"/>
</dbReference>
<dbReference type="SUPFAM" id="SSF53335">
    <property type="entry name" value="S-adenosyl-L-methionine-dependent methyltransferases"/>
    <property type="match status" value="1"/>
</dbReference>
<accession>A0A9P7DQX0</accession>
<evidence type="ECO:0000313" key="6">
    <source>
        <dbReference type="Proteomes" id="UP000719766"/>
    </source>
</evidence>
<keyword evidence="2 5" id="KW-0489">Methyltransferase</keyword>
<dbReference type="GeneID" id="64605902"/>
<keyword evidence="6" id="KW-1185">Reference proteome</keyword>
<dbReference type="Pfam" id="PF08241">
    <property type="entry name" value="Methyltransf_11"/>
    <property type="match status" value="1"/>
</dbReference>
<evidence type="ECO:0000256" key="3">
    <source>
        <dbReference type="ARBA" id="ARBA00022679"/>
    </source>
</evidence>
<dbReference type="PANTHER" id="PTHR44942:SF4">
    <property type="entry name" value="METHYLTRANSFERASE TYPE 11 DOMAIN-CONTAINING PROTEIN"/>
    <property type="match status" value="1"/>
</dbReference>
<comment type="similarity">
    <text evidence="1">Belongs to the methyltransferase superfamily.</text>
</comment>
<dbReference type="RefSeq" id="XP_041164566.1">
    <property type="nucleotide sequence ID" value="XM_041312138.1"/>
</dbReference>
<keyword evidence="3" id="KW-0808">Transferase</keyword>
<evidence type="ECO:0000256" key="1">
    <source>
        <dbReference type="ARBA" id="ARBA00008361"/>
    </source>
</evidence>
<evidence type="ECO:0000313" key="5">
    <source>
        <dbReference type="EMBL" id="KAG1800824.1"/>
    </source>
</evidence>
<comment type="caution">
    <text evidence="5">The sequence shown here is derived from an EMBL/GenBank/DDBJ whole genome shotgun (WGS) entry which is preliminary data.</text>
</comment>
<name>A0A9P7DQX0_9AGAM</name>